<accession>A0ACA9SST3</accession>
<evidence type="ECO:0000313" key="2">
    <source>
        <dbReference type="Proteomes" id="UP000789920"/>
    </source>
</evidence>
<reference evidence="1" key="1">
    <citation type="submission" date="2021-06" db="EMBL/GenBank/DDBJ databases">
        <authorList>
            <person name="Kallberg Y."/>
            <person name="Tangrot J."/>
            <person name="Rosling A."/>
        </authorList>
    </citation>
    <scope>NUCLEOTIDE SEQUENCE</scope>
    <source>
        <strain evidence="1">MA461A</strain>
    </source>
</reference>
<comment type="caution">
    <text evidence="1">The sequence shown here is derived from an EMBL/GenBank/DDBJ whole genome shotgun (WGS) entry which is preliminary data.</text>
</comment>
<dbReference type="EMBL" id="CAJVQC010158807">
    <property type="protein sequence ID" value="CAG8848024.1"/>
    <property type="molecule type" value="Genomic_DNA"/>
</dbReference>
<name>A0ACA9SST3_9GLOM</name>
<gene>
    <name evidence="1" type="ORF">RPERSI_LOCUS34916</name>
</gene>
<feature type="non-terminal residue" evidence="1">
    <location>
        <position position="41"/>
    </location>
</feature>
<evidence type="ECO:0000313" key="1">
    <source>
        <dbReference type="EMBL" id="CAG8848024.1"/>
    </source>
</evidence>
<dbReference type="Proteomes" id="UP000789920">
    <property type="component" value="Unassembled WGS sequence"/>
</dbReference>
<organism evidence="1 2">
    <name type="scientific">Racocetra persica</name>
    <dbReference type="NCBI Taxonomy" id="160502"/>
    <lineage>
        <taxon>Eukaryota</taxon>
        <taxon>Fungi</taxon>
        <taxon>Fungi incertae sedis</taxon>
        <taxon>Mucoromycota</taxon>
        <taxon>Glomeromycotina</taxon>
        <taxon>Glomeromycetes</taxon>
        <taxon>Diversisporales</taxon>
        <taxon>Gigasporaceae</taxon>
        <taxon>Racocetra</taxon>
    </lineage>
</organism>
<proteinExistence type="predicted"/>
<sequence>VVTISGIKVFFDIRVPDNKNIDVFEIEIKNILANGKDKRGV</sequence>
<feature type="non-terminal residue" evidence="1">
    <location>
        <position position="1"/>
    </location>
</feature>
<keyword evidence="2" id="KW-1185">Reference proteome</keyword>
<protein>
    <submittedName>
        <fullName evidence="1">15381_t:CDS:1</fullName>
    </submittedName>
</protein>